<evidence type="ECO:0000313" key="1">
    <source>
        <dbReference type="EnsemblProtists" id="HpaP803748"/>
    </source>
</evidence>
<dbReference type="InParanoid" id="M4BBT4"/>
<dbReference type="VEuPathDB" id="FungiDB:HpaG803748"/>
<reference evidence="2" key="1">
    <citation type="journal article" date="2010" name="Science">
        <title>Signatures of adaptation to obligate biotrophy in the Hyaloperonospora arabidopsidis genome.</title>
        <authorList>
            <person name="Baxter L."/>
            <person name="Tripathy S."/>
            <person name="Ishaque N."/>
            <person name="Boot N."/>
            <person name="Cabral A."/>
            <person name="Kemen E."/>
            <person name="Thines M."/>
            <person name="Ah-Fong A."/>
            <person name="Anderson R."/>
            <person name="Badejoko W."/>
            <person name="Bittner-Eddy P."/>
            <person name="Boore J.L."/>
            <person name="Chibucos M.C."/>
            <person name="Coates M."/>
            <person name="Dehal P."/>
            <person name="Delehaunty K."/>
            <person name="Dong S."/>
            <person name="Downton P."/>
            <person name="Dumas B."/>
            <person name="Fabro G."/>
            <person name="Fronick C."/>
            <person name="Fuerstenberg S.I."/>
            <person name="Fulton L."/>
            <person name="Gaulin E."/>
            <person name="Govers F."/>
            <person name="Hughes L."/>
            <person name="Humphray S."/>
            <person name="Jiang R.H."/>
            <person name="Judelson H."/>
            <person name="Kamoun S."/>
            <person name="Kyung K."/>
            <person name="Meijer H."/>
            <person name="Minx P."/>
            <person name="Morris P."/>
            <person name="Nelson J."/>
            <person name="Phuntumart V."/>
            <person name="Qutob D."/>
            <person name="Rehmany A."/>
            <person name="Rougon-Cardoso A."/>
            <person name="Ryden P."/>
            <person name="Torto-Alalibo T."/>
            <person name="Studholme D."/>
            <person name="Wang Y."/>
            <person name="Win J."/>
            <person name="Wood J."/>
            <person name="Clifton S.W."/>
            <person name="Rogers J."/>
            <person name="Van den Ackerveken G."/>
            <person name="Jones J.D."/>
            <person name="McDowell J.M."/>
            <person name="Beynon J."/>
            <person name="Tyler B.M."/>
        </authorList>
    </citation>
    <scope>NUCLEOTIDE SEQUENCE [LARGE SCALE GENOMIC DNA]</scope>
    <source>
        <strain evidence="2">Emoy2</strain>
    </source>
</reference>
<dbReference type="Proteomes" id="UP000011713">
    <property type="component" value="Unassembled WGS sequence"/>
</dbReference>
<dbReference type="AlphaFoldDB" id="M4BBT4"/>
<dbReference type="HOGENOM" id="CLU_2377264_0_0_1"/>
<organism evidence="1 2">
    <name type="scientific">Hyaloperonospora arabidopsidis (strain Emoy2)</name>
    <name type="common">Downy mildew agent</name>
    <name type="synonym">Peronospora arabidopsidis</name>
    <dbReference type="NCBI Taxonomy" id="559515"/>
    <lineage>
        <taxon>Eukaryota</taxon>
        <taxon>Sar</taxon>
        <taxon>Stramenopiles</taxon>
        <taxon>Oomycota</taxon>
        <taxon>Peronosporomycetes</taxon>
        <taxon>Peronosporales</taxon>
        <taxon>Peronosporaceae</taxon>
        <taxon>Hyaloperonospora</taxon>
    </lineage>
</organism>
<keyword evidence="2" id="KW-1185">Reference proteome</keyword>
<dbReference type="EnsemblProtists" id="HpaT803748">
    <property type="protein sequence ID" value="HpaP803748"/>
    <property type="gene ID" value="HpaG803748"/>
</dbReference>
<sequence length="95" mass="10318">MTVGKWATTTSPGDLTVGDSRSLCITPHLVSAAEHAGRRDAAVVRKRAEHFVTKVKITYAEDGSVNVDARDFLDASTRKDLLEEESYMVVAPQIG</sequence>
<name>M4BBT4_HYAAE</name>
<accession>M4BBT4</accession>
<dbReference type="EMBL" id="JH598116">
    <property type="status" value="NOT_ANNOTATED_CDS"/>
    <property type="molecule type" value="Genomic_DNA"/>
</dbReference>
<protein>
    <submittedName>
        <fullName evidence="1">Uncharacterized protein</fullName>
    </submittedName>
</protein>
<evidence type="ECO:0000313" key="2">
    <source>
        <dbReference type="Proteomes" id="UP000011713"/>
    </source>
</evidence>
<proteinExistence type="predicted"/>
<reference evidence="1" key="2">
    <citation type="submission" date="2015-06" db="UniProtKB">
        <authorList>
            <consortium name="EnsemblProtists"/>
        </authorList>
    </citation>
    <scope>IDENTIFICATION</scope>
    <source>
        <strain evidence="1">Emoy2</strain>
    </source>
</reference>